<dbReference type="PROSITE" id="PS50054">
    <property type="entry name" value="TYR_PHOSPHATASE_DUAL"/>
    <property type="match status" value="1"/>
</dbReference>
<feature type="region of interest" description="Disordered" evidence="5">
    <location>
        <begin position="351"/>
        <end position="377"/>
    </location>
</feature>
<dbReference type="PANTHER" id="PTHR23339">
    <property type="entry name" value="TYROSINE SPECIFIC PROTEIN PHOSPHATASE AND DUAL SPECIFICITY PROTEIN PHOSPHATASE"/>
    <property type="match status" value="1"/>
</dbReference>
<name>A0ABD2PAL3_9CUCU</name>
<feature type="compositionally biased region" description="Polar residues" evidence="5">
    <location>
        <begin position="351"/>
        <end position="368"/>
    </location>
</feature>
<proteinExistence type="inferred from homology"/>
<accession>A0ABD2PAL3</accession>
<sequence length="489" mass="56369">MDASQIPCPYTIKLDFCFNAIAKAMAFNFFNFEDFDVTEYDMYEKLQFGDMNWLVPRKLLAFIGPNTNEFLNGHPPDYYIKYFLKNDIKTVIRLNNKMYDSIVFSNAGIAHFDLIYPDGSTPSKDILLKFFQIAETAPAAIAVHCKAGLGRTGSLIGAYIIKHYKMTAKEAIAWMRICRPGSVIGQQQMWLEKLESWLWKCGTQYRCKHYGDGDKIPRHKFGIYSKIWPVERGKILREARRRYANQYSASDPEHLAQSNKKFGSTRNKPPYHRFKTKNIKENSCFDDISDFLTSVYGLEKEKNKEHNRTMPNIRLLAAAEPRRQRILPKKIEGGSSRRRAAGEMMCVPSISGQFSSSQTADNESQGDNEYNERNDKYLTSKDDVRPTVIQIPAKSRIPFKVDTDTGTTDYVHSYIEDKARKKALSSRTIKITQGDRLLERKVYKSGRIIRTRKGSDRNFASEDGLSNEDVITRAEDFNPNNFIFHNKHH</sequence>
<dbReference type="InterPro" id="IPR020422">
    <property type="entry name" value="TYR_PHOSPHATASE_DUAL_dom"/>
</dbReference>
<feature type="region of interest" description="Disordered" evidence="5">
    <location>
        <begin position="247"/>
        <end position="273"/>
    </location>
</feature>
<dbReference type="Proteomes" id="UP001516400">
    <property type="component" value="Unassembled WGS sequence"/>
</dbReference>
<dbReference type="FunFam" id="3.90.190.10:FF:000006">
    <property type="entry name" value="Dual specificity protein phosphatase CDC14B"/>
    <property type="match status" value="1"/>
</dbReference>
<dbReference type="InterPro" id="IPR029021">
    <property type="entry name" value="Prot-tyrosine_phosphatase-like"/>
</dbReference>
<evidence type="ECO:0000313" key="9">
    <source>
        <dbReference type="Proteomes" id="UP001516400"/>
    </source>
</evidence>
<comment type="similarity">
    <text evidence="1">Belongs to the protein-tyrosine phosphatase family. Non-receptor class CDC14 subfamily.</text>
</comment>
<evidence type="ECO:0000256" key="4">
    <source>
        <dbReference type="ARBA" id="ARBA00022912"/>
    </source>
</evidence>
<evidence type="ECO:0000256" key="5">
    <source>
        <dbReference type="SAM" id="MobiDB-lite"/>
    </source>
</evidence>
<protein>
    <recommendedName>
        <fullName evidence="2">protein-tyrosine-phosphatase</fullName>
        <ecNumber evidence="2">3.1.3.48</ecNumber>
    </recommendedName>
</protein>
<comment type="caution">
    <text evidence="8">The sequence shown here is derived from an EMBL/GenBank/DDBJ whole genome shotgun (WGS) entry which is preliminary data.</text>
</comment>
<evidence type="ECO:0000256" key="3">
    <source>
        <dbReference type="ARBA" id="ARBA00022801"/>
    </source>
</evidence>
<dbReference type="GO" id="GO:0004725">
    <property type="term" value="F:protein tyrosine phosphatase activity"/>
    <property type="evidence" value="ECO:0007669"/>
    <property type="project" value="UniProtKB-EC"/>
</dbReference>
<dbReference type="SUPFAM" id="SSF52799">
    <property type="entry name" value="(Phosphotyrosine protein) phosphatases II"/>
    <property type="match status" value="1"/>
</dbReference>
<evidence type="ECO:0000259" key="7">
    <source>
        <dbReference type="PROSITE" id="PS50056"/>
    </source>
</evidence>
<dbReference type="Gene3D" id="3.90.190.10">
    <property type="entry name" value="Protein tyrosine phosphatase superfamily"/>
    <property type="match status" value="1"/>
</dbReference>
<dbReference type="InterPro" id="IPR000387">
    <property type="entry name" value="Tyr_Pase_dom"/>
</dbReference>
<dbReference type="AlphaFoldDB" id="A0ABD2PAL3"/>
<reference evidence="8 9" key="1">
    <citation type="journal article" date="2021" name="BMC Biol.">
        <title>Horizontally acquired antibacterial genes associated with adaptive radiation of ladybird beetles.</title>
        <authorList>
            <person name="Li H.S."/>
            <person name="Tang X.F."/>
            <person name="Huang Y.H."/>
            <person name="Xu Z.Y."/>
            <person name="Chen M.L."/>
            <person name="Du X.Y."/>
            <person name="Qiu B.Y."/>
            <person name="Chen P.T."/>
            <person name="Zhang W."/>
            <person name="Slipinski A."/>
            <person name="Escalona H.E."/>
            <person name="Waterhouse R.M."/>
            <person name="Zwick A."/>
            <person name="Pang H."/>
        </authorList>
    </citation>
    <scope>NUCLEOTIDE SEQUENCE [LARGE SCALE GENOMIC DNA]</scope>
    <source>
        <strain evidence="8">SYSU2018</strain>
    </source>
</reference>
<dbReference type="PROSITE" id="PS00383">
    <property type="entry name" value="TYR_PHOSPHATASE_1"/>
    <property type="match status" value="1"/>
</dbReference>
<dbReference type="InterPro" id="IPR044506">
    <property type="entry name" value="CDC14_C"/>
</dbReference>
<dbReference type="InterPro" id="IPR050561">
    <property type="entry name" value="PTP"/>
</dbReference>
<dbReference type="EC" id="3.1.3.48" evidence="2"/>
<evidence type="ECO:0000313" key="8">
    <source>
        <dbReference type="EMBL" id="KAL3287910.1"/>
    </source>
</evidence>
<dbReference type="EMBL" id="JABFTP020000185">
    <property type="protein sequence ID" value="KAL3287910.1"/>
    <property type="molecule type" value="Genomic_DNA"/>
</dbReference>
<gene>
    <name evidence="8" type="ORF">HHI36_002367</name>
</gene>
<dbReference type="CDD" id="cd14499">
    <property type="entry name" value="CDC14_C"/>
    <property type="match status" value="1"/>
</dbReference>
<keyword evidence="3" id="KW-0378">Hydrolase</keyword>
<evidence type="ECO:0000256" key="1">
    <source>
        <dbReference type="ARBA" id="ARBA00007315"/>
    </source>
</evidence>
<keyword evidence="9" id="KW-1185">Reference proteome</keyword>
<evidence type="ECO:0000256" key="2">
    <source>
        <dbReference type="ARBA" id="ARBA00013064"/>
    </source>
</evidence>
<feature type="domain" description="Tyrosine specific protein phosphatases" evidence="7">
    <location>
        <begin position="128"/>
        <end position="190"/>
    </location>
</feature>
<dbReference type="SMART" id="SM00404">
    <property type="entry name" value="PTPc_motif"/>
    <property type="match status" value="1"/>
</dbReference>
<evidence type="ECO:0000259" key="6">
    <source>
        <dbReference type="PROSITE" id="PS50054"/>
    </source>
</evidence>
<keyword evidence="4" id="KW-0904">Protein phosphatase</keyword>
<dbReference type="PROSITE" id="PS50056">
    <property type="entry name" value="TYR_PHOSPHATASE_2"/>
    <property type="match status" value="1"/>
</dbReference>
<feature type="domain" description="Tyrosine-protein phosphatase" evidence="6">
    <location>
        <begin position="50"/>
        <end position="203"/>
    </location>
</feature>
<organism evidence="8 9">
    <name type="scientific">Cryptolaemus montrouzieri</name>
    <dbReference type="NCBI Taxonomy" id="559131"/>
    <lineage>
        <taxon>Eukaryota</taxon>
        <taxon>Metazoa</taxon>
        <taxon>Ecdysozoa</taxon>
        <taxon>Arthropoda</taxon>
        <taxon>Hexapoda</taxon>
        <taxon>Insecta</taxon>
        <taxon>Pterygota</taxon>
        <taxon>Neoptera</taxon>
        <taxon>Endopterygota</taxon>
        <taxon>Coleoptera</taxon>
        <taxon>Polyphaga</taxon>
        <taxon>Cucujiformia</taxon>
        <taxon>Coccinelloidea</taxon>
        <taxon>Coccinellidae</taxon>
        <taxon>Scymninae</taxon>
        <taxon>Scymnini</taxon>
        <taxon>Cryptolaemus</taxon>
    </lineage>
</organism>
<dbReference type="InterPro" id="IPR003595">
    <property type="entry name" value="Tyr_Pase_cat"/>
</dbReference>
<feature type="compositionally biased region" description="Polar residues" evidence="5">
    <location>
        <begin position="256"/>
        <end position="267"/>
    </location>
</feature>
<dbReference type="Pfam" id="PF22785">
    <property type="entry name" value="Tc-R-P"/>
    <property type="match status" value="1"/>
</dbReference>
<dbReference type="InterPro" id="IPR016130">
    <property type="entry name" value="Tyr_Pase_AS"/>
</dbReference>